<evidence type="ECO:0000313" key="1">
    <source>
        <dbReference type="EMBL" id="GGZ74783.1"/>
    </source>
</evidence>
<reference evidence="1" key="2">
    <citation type="submission" date="2020-09" db="EMBL/GenBank/DDBJ databases">
        <authorList>
            <person name="Sun Q."/>
            <person name="Kim S."/>
        </authorList>
    </citation>
    <scope>NUCLEOTIDE SEQUENCE</scope>
    <source>
        <strain evidence="1">KCTC 12710</strain>
    </source>
</reference>
<sequence length="114" mass="13164">MLIGRENSINQKLVDKISEIIPIVFKNYEAVLEGFEDRLIPRVLIVNLMDVGPIENEIISNLKKKYPQIKLIAVHCFQAPEMIDSIIRKGYDSYVSIFDISNELSNMLREQEVI</sequence>
<evidence type="ECO:0000313" key="2">
    <source>
        <dbReference type="Proteomes" id="UP000636004"/>
    </source>
</evidence>
<dbReference type="Proteomes" id="UP000636004">
    <property type="component" value="Unassembled WGS sequence"/>
</dbReference>
<keyword evidence="2" id="KW-1185">Reference proteome</keyword>
<protein>
    <submittedName>
        <fullName evidence="1">Uncharacterized protein</fullName>
    </submittedName>
</protein>
<reference evidence="1" key="1">
    <citation type="journal article" date="2014" name="Int. J. Syst. Evol. Microbiol.">
        <title>Complete genome sequence of Corynebacterium casei LMG S-19264T (=DSM 44701T), isolated from a smear-ripened cheese.</title>
        <authorList>
            <consortium name="US DOE Joint Genome Institute (JGI-PGF)"/>
            <person name="Walter F."/>
            <person name="Albersmeier A."/>
            <person name="Kalinowski J."/>
            <person name="Ruckert C."/>
        </authorList>
    </citation>
    <scope>NUCLEOTIDE SEQUENCE</scope>
    <source>
        <strain evidence="1">KCTC 12710</strain>
    </source>
</reference>
<accession>A0A918QX36</accession>
<comment type="caution">
    <text evidence="1">The sequence shown here is derived from an EMBL/GenBank/DDBJ whole genome shotgun (WGS) entry which is preliminary data.</text>
</comment>
<proteinExistence type="predicted"/>
<organism evidence="1 2">
    <name type="scientific">Algibacter mikhailovii</name>
    <dbReference type="NCBI Taxonomy" id="425498"/>
    <lineage>
        <taxon>Bacteria</taxon>
        <taxon>Pseudomonadati</taxon>
        <taxon>Bacteroidota</taxon>
        <taxon>Flavobacteriia</taxon>
        <taxon>Flavobacteriales</taxon>
        <taxon>Flavobacteriaceae</taxon>
        <taxon>Algibacter</taxon>
    </lineage>
</organism>
<dbReference type="EMBL" id="BMWZ01000002">
    <property type="protein sequence ID" value="GGZ74783.1"/>
    <property type="molecule type" value="Genomic_DNA"/>
</dbReference>
<dbReference type="RefSeq" id="WP_189359697.1">
    <property type="nucleotide sequence ID" value="NZ_BMWZ01000002.1"/>
</dbReference>
<name>A0A918QX36_9FLAO</name>
<dbReference type="AlphaFoldDB" id="A0A918QX36"/>
<gene>
    <name evidence="1" type="ORF">GCM10007028_10200</name>
</gene>